<dbReference type="InterPro" id="IPR013130">
    <property type="entry name" value="Fe3_Rdtase_TM_dom"/>
</dbReference>
<evidence type="ECO:0000313" key="16">
    <source>
        <dbReference type="EMBL" id="GIG53267.1"/>
    </source>
</evidence>
<dbReference type="InterPro" id="IPR017927">
    <property type="entry name" value="FAD-bd_FR_type"/>
</dbReference>
<dbReference type="GO" id="GO:0050660">
    <property type="term" value="F:flavin adenine dinucleotide binding"/>
    <property type="evidence" value="ECO:0007669"/>
    <property type="project" value="TreeGrafter"/>
</dbReference>
<keyword evidence="6" id="KW-0479">Metal-binding</keyword>
<evidence type="ECO:0000256" key="1">
    <source>
        <dbReference type="ARBA" id="ARBA00001974"/>
    </source>
</evidence>
<dbReference type="GO" id="GO:0046872">
    <property type="term" value="F:metal ion binding"/>
    <property type="evidence" value="ECO:0007669"/>
    <property type="project" value="UniProtKB-KW"/>
</dbReference>
<dbReference type="SUPFAM" id="SSF52343">
    <property type="entry name" value="Ferredoxin reductase-like, C-terminal NADP-linked domain"/>
    <property type="match status" value="1"/>
</dbReference>
<keyword evidence="9" id="KW-0560">Oxidoreductase</keyword>
<name>A0A919Q0Y5_9MICO</name>
<dbReference type="Gene3D" id="2.40.30.10">
    <property type="entry name" value="Translation factors"/>
    <property type="match status" value="1"/>
</dbReference>
<dbReference type="GO" id="GO:0051537">
    <property type="term" value="F:2 iron, 2 sulfur cluster binding"/>
    <property type="evidence" value="ECO:0007669"/>
    <property type="project" value="UniProtKB-KW"/>
</dbReference>
<dbReference type="InterPro" id="IPR039261">
    <property type="entry name" value="FNR_nucleotide-bd"/>
</dbReference>
<feature type="domain" description="FAD-binding FR-type" evidence="15">
    <location>
        <begin position="197"/>
        <end position="296"/>
    </location>
</feature>
<dbReference type="InterPro" id="IPR050415">
    <property type="entry name" value="MRET"/>
</dbReference>
<keyword evidence="4 13" id="KW-0812">Transmembrane</keyword>
<comment type="subcellular location">
    <subcellularLocation>
        <location evidence="2">Membrane</location>
        <topology evidence="2">Multi-pass membrane protein</topology>
    </subcellularLocation>
</comment>
<evidence type="ECO:0000256" key="14">
    <source>
        <dbReference type="SAM" id="SignalP"/>
    </source>
</evidence>
<feature type="transmembrane region" description="Helical" evidence="13">
    <location>
        <begin position="68"/>
        <end position="90"/>
    </location>
</feature>
<dbReference type="GO" id="GO:0016491">
    <property type="term" value="F:oxidoreductase activity"/>
    <property type="evidence" value="ECO:0007669"/>
    <property type="project" value="UniProtKB-KW"/>
</dbReference>
<dbReference type="InterPro" id="IPR001433">
    <property type="entry name" value="OxRdtase_FAD/NAD-bd"/>
</dbReference>
<evidence type="ECO:0000256" key="2">
    <source>
        <dbReference type="ARBA" id="ARBA00004141"/>
    </source>
</evidence>
<evidence type="ECO:0000256" key="11">
    <source>
        <dbReference type="ARBA" id="ARBA00023014"/>
    </source>
</evidence>
<dbReference type="CDD" id="cd06198">
    <property type="entry name" value="FNR_like_3"/>
    <property type="match status" value="1"/>
</dbReference>
<evidence type="ECO:0000256" key="3">
    <source>
        <dbReference type="ARBA" id="ARBA00022630"/>
    </source>
</evidence>
<accession>A0A919Q0Y5</accession>
<organism evidence="16 17">
    <name type="scientific">Demequina activiva</name>
    <dbReference type="NCBI Taxonomy" id="1582364"/>
    <lineage>
        <taxon>Bacteria</taxon>
        <taxon>Bacillati</taxon>
        <taxon>Actinomycetota</taxon>
        <taxon>Actinomycetes</taxon>
        <taxon>Micrococcales</taxon>
        <taxon>Demequinaceae</taxon>
        <taxon>Demequina</taxon>
    </lineage>
</organism>
<feature type="transmembrane region" description="Helical" evidence="13">
    <location>
        <begin position="171"/>
        <end position="191"/>
    </location>
</feature>
<protein>
    <submittedName>
        <fullName evidence="16">Oxidoreductase</fullName>
    </submittedName>
</protein>
<dbReference type="PROSITE" id="PS51384">
    <property type="entry name" value="FAD_FR"/>
    <property type="match status" value="1"/>
</dbReference>
<sequence length="422" mass="45609">MCAAGIALMIASGGLLAQSATDWFYTLGRALGIVAAVLMMTQVLLASRAPWVERAIGHDRAIATHARLGKLAIILMLVHAAILTTASGVYDGRSPVSQFLTWPQYGWFMLFAQIALATFTIVLITSLAAVRLRWPYERWHAVHMLVYVGVAFAVPHQFLEGSTFRTGGLSWWFWAVLWTVSIGSFVLFRLARPLVLLARHGLTVESVEPRADGSTTVTIAGRDVARLRARAGQFFLWRFLAPGLRGQSHPYSLSAAPGDRLRITVKASGDGSSRVRDLQPGTRVLAEGPLGVFTHASRSRGPIVMICAGIGITPVRSMLEEVTAGDDVTVIVRARSRDEAPLLDEVEQLCTERGARLHVLLGSRGGTWGTREQPASIGDLVEDPAGADVYICGPRAWALAVEADALGAGVSPDAVHREEFGW</sequence>
<keyword evidence="14" id="KW-0732">Signal</keyword>
<proteinExistence type="predicted"/>
<feature type="transmembrane region" description="Helical" evidence="13">
    <location>
        <begin position="110"/>
        <end position="130"/>
    </location>
</feature>
<evidence type="ECO:0000259" key="15">
    <source>
        <dbReference type="PROSITE" id="PS51384"/>
    </source>
</evidence>
<keyword evidence="12 13" id="KW-0472">Membrane</keyword>
<evidence type="ECO:0000256" key="7">
    <source>
        <dbReference type="ARBA" id="ARBA00022827"/>
    </source>
</evidence>
<keyword evidence="10" id="KW-0408">Iron</keyword>
<evidence type="ECO:0000256" key="5">
    <source>
        <dbReference type="ARBA" id="ARBA00022714"/>
    </source>
</evidence>
<evidence type="ECO:0000313" key="17">
    <source>
        <dbReference type="Proteomes" id="UP000652354"/>
    </source>
</evidence>
<dbReference type="GO" id="GO:0016020">
    <property type="term" value="C:membrane"/>
    <property type="evidence" value="ECO:0007669"/>
    <property type="project" value="UniProtKB-SubCell"/>
</dbReference>
<feature type="transmembrane region" description="Helical" evidence="13">
    <location>
        <begin position="27"/>
        <end position="47"/>
    </location>
</feature>
<keyword evidence="17" id="KW-1185">Reference proteome</keyword>
<dbReference type="SUPFAM" id="SSF63380">
    <property type="entry name" value="Riboflavin synthase domain-like"/>
    <property type="match status" value="1"/>
</dbReference>
<evidence type="ECO:0000256" key="9">
    <source>
        <dbReference type="ARBA" id="ARBA00023002"/>
    </source>
</evidence>
<dbReference type="Pfam" id="PF00175">
    <property type="entry name" value="NAD_binding_1"/>
    <property type="match status" value="1"/>
</dbReference>
<evidence type="ECO:0000256" key="13">
    <source>
        <dbReference type="SAM" id="Phobius"/>
    </source>
</evidence>
<dbReference type="Gene3D" id="3.40.50.80">
    <property type="entry name" value="Nucleotide-binding domain of ferredoxin-NADP reductase (FNR) module"/>
    <property type="match status" value="1"/>
</dbReference>
<dbReference type="AlphaFoldDB" id="A0A919Q0Y5"/>
<keyword evidence="5" id="KW-0001">2Fe-2S</keyword>
<keyword evidence="7" id="KW-0274">FAD</keyword>
<dbReference type="PANTHER" id="PTHR47354:SF8">
    <property type="entry name" value="1,2-PHENYLACETYL-COA EPOXIDASE, SUBUNIT E"/>
    <property type="match status" value="1"/>
</dbReference>
<keyword evidence="11" id="KW-0411">Iron-sulfur</keyword>
<feature type="chain" id="PRO_5039044363" evidence="14">
    <location>
        <begin position="18"/>
        <end position="422"/>
    </location>
</feature>
<reference evidence="16" key="1">
    <citation type="submission" date="2021-01" db="EMBL/GenBank/DDBJ databases">
        <title>Whole genome shotgun sequence of Demequina activiva NBRC 110675.</title>
        <authorList>
            <person name="Komaki H."/>
            <person name="Tamura T."/>
        </authorList>
    </citation>
    <scope>NUCLEOTIDE SEQUENCE</scope>
    <source>
        <strain evidence="16">NBRC 110675</strain>
    </source>
</reference>
<dbReference type="InterPro" id="IPR017938">
    <property type="entry name" value="Riboflavin_synthase-like_b-brl"/>
</dbReference>
<comment type="caution">
    <text evidence="16">The sequence shown here is derived from an EMBL/GenBank/DDBJ whole genome shotgun (WGS) entry which is preliminary data.</text>
</comment>
<comment type="cofactor">
    <cofactor evidence="1">
        <name>FAD</name>
        <dbReference type="ChEBI" id="CHEBI:57692"/>
    </cofactor>
</comment>
<feature type="transmembrane region" description="Helical" evidence="13">
    <location>
        <begin position="142"/>
        <end position="159"/>
    </location>
</feature>
<keyword evidence="8 13" id="KW-1133">Transmembrane helix</keyword>
<dbReference type="Pfam" id="PF01794">
    <property type="entry name" value="Ferric_reduct"/>
    <property type="match status" value="1"/>
</dbReference>
<evidence type="ECO:0000256" key="12">
    <source>
        <dbReference type="ARBA" id="ARBA00023136"/>
    </source>
</evidence>
<dbReference type="Proteomes" id="UP000652354">
    <property type="component" value="Unassembled WGS sequence"/>
</dbReference>
<dbReference type="PANTHER" id="PTHR47354">
    <property type="entry name" value="NADH OXIDOREDUCTASE HCR"/>
    <property type="match status" value="1"/>
</dbReference>
<dbReference type="EMBL" id="BONR01000001">
    <property type="protein sequence ID" value="GIG53267.1"/>
    <property type="molecule type" value="Genomic_DNA"/>
</dbReference>
<evidence type="ECO:0000256" key="4">
    <source>
        <dbReference type="ARBA" id="ARBA00022692"/>
    </source>
</evidence>
<feature type="signal peptide" evidence="14">
    <location>
        <begin position="1"/>
        <end position="17"/>
    </location>
</feature>
<gene>
    <name evidence="16" type="ORF">Dac01nite_00190</name>
</gene>
<evidence type="ECO:0000256" key="8">
    <source>
        <dbReference type="ARBA" id="ARBA00022989"/>
    </source>
</evidence>
<evidence type="ECO:0000256" key="6">
    <source>
        <dbReference type="ARBA" id="ARBA00022723"/>
    </source>
</evidence>
<evidence type="ECO:0000256" key="10">
    <source>
        <dbReference type="ARBA" id="ARBA00023004"/>
    </source>
</evidence>
<keyword evidence="3" id="KW-0285">Flavoprotein</keyword>